<dbReference type="GO" id="GO:0048015">
    <property type="term" value="P:phosphatidylinositol-mediated signaling"/>
    <property type="evidence" value="ECO:0007669"/>
    <property type="project" value="TreeGrafter"/>
</dbReference>
<sequence length="1068" mass="124551">MVPRPTSDELWGHHLMPQTLPLDILMPNGTLIQIQSHRESSIETIKSEIWSEAKNHVLYRLLNEPSSYIFIAVTQDAKLEEFYDESRRLCDLRLFYPILKLVEPKGNKEEKILNSDISLAIGRPINEIENKKEPEIVEFRRNVLSLCKSVVEERESLSNEQKLYYAFPPELEPDYESEREVRDENSQMIKLSVYFSFQKPDDCQVSEINYEIEIAYTRKPKEVISEMSKLLASKDFDSSGMPDNFLLKVSGLNQYLFGDHPLFKFKYIKHCLSHGKCPKLSLESKENVFRSIPEAEFLVPSFLRRLPSQPSKEQQLESINQAFMNLQLMSLWRVETMLRVKILSATYVNVRDVERIYVKCGIYHGPEALCPPKETQQVTPINPKWDCWLEFDLYVPDVPRSARVCLSICSISYRKKREEHCALAWGNFTLFDYNDNLLSDRVHIHLWPVPKGHDELLNPLGMIGSNFNKDSPCLQIEFDRYSCPVIFPTKEQITDYSRFVRKQEENGRSTGCKDFQQSRLLCNSPTQSDRELLLEIIKRDPLSEMSLQEKDLVWKFREICLEIPDSLPKLLDAVKWNSRDEVCQLYTLLERWTPVKAETALELLDCKYADLTVRNYAVKWLNQNLSDDLLSQYLLQLVQVVKYESYLDNDLSRFLIRRTLMNRKIGHYFFWHLKAEMHDSIFSLRCQLLLEAYCRGIGKRVLKSTIRQVEALEKLTKLTDTLKERKDDTQKERLKFLSAQVKQADYLETLQNFPSPLNHNIILGELVVEECRIMDSAKRPLWLVWTNPDKHCDLSNQSNAIIFKNGDDLRQDMLTLQVIGIIDLIWKRENLDLKMLPYTCLSTGKQVGMIEVVMRAKTVMNIQRTGGRMAAFQVDSTQLHKWIKEKNNTKENYDRAVDIFTKSCAGYCVATFILGIGDRNPDNIMINEEGQIFHIDFGHFLGHFKKKFGINRERVPFVLTDDFLYVISKGAENPHKSPEFEEFTKLCGAAYLSLRKHANLLITLFTMMLSTGIPELQSIDDIGYLRKTLQVEKSEKEALQYFNSQFFEAYGGAWTTKIDWFFHSVKHM</sequence>
<evidence type="ECO:0000259" key="25">
    <source>
        <dbReference type="PROSITE" id="PS51544"/>
    </source>
</evidence>
<evidence type="ECO:0000256" key="18">
    <source>
        <dbReference type="ARBA" id="ARBA00065166"/>
    </source>
</evidence>
<keyword evidence="12" id="KW-0581">Phagocytosis</keyword>
<dbReference type="GO" id="GO:0005737">
    <property type="term" value="C:cytoplasm"/>
    <property type="evidence" value="ECO:0007669"/>
    <property type="project" value="UniProtKB-ARBA"/>
</dbReference>
<evidence type="ECO:0000256" key="8">
    <source>
        <dbReference type="ARBA" id="ARBA00022679"/>
    </source>
</evidence>
<proteinExistence type="inferred from homology"/>
<keyword evidence="11" id="KW-0067">ATP-binding</keyword>
<dbReference type="EMBL" id="NCKU01000368">
    <property type="protein sequence ID" value="RWS15774.1"/>
    <property type="molecule type" value="Genomic_DNA"/>
</dbReference>
<dbReference type="PROSITE" id="PS51545">
    <property type="entry name" value="PIK_HELICAL"/>
    <property type="match status" value="1"/>
</dbReference>
<dbReference type="GO" id="GO:0005886">
    <property type="term" value="C:plasma membrane"/>
    <property type="evidence" value="ECO:0007669"/>
    <property type="project" value="TreeGrafter"/>
</dbReference>
<evidence type="ECO:0000256" key="10">
    <source>
        <dbReference type="ARBA" id="ARBA00022777"/>
    </source>
</evidence>
<dbReference type="EC" id="2.7.11.1" evidence="5"/>
<evidence type="ECO:0000256" key="3">
    <source>
        <dbReference type="ARBA" id="ARBA00012010"/>
    </source>
</evidence>
<evidence type="ECO:0000256" key="5">
    <source>
        <dbReference type="ARBA" id="ARBA00012513"/>
    </source>
</evidence>
<dbReference type="GO" id="GO:0016303">
    <property type="term" value="F:1-phosphatidylinositol-3-kinase activity"/>
    <property type="evidence" value="ECO:0007669"/>
    <property type="project" value="UniProtKB-EC"/>
</dbReference>
<protein>
    <recommendedName>
        <fullName evidence="19">Phosphatidylinositol 4,5-bisphosphate 3-kinase catalytic subunit alpha isoform</fullName>
        <ecNumber evidence="4">2.7.1.137</ecNumber>
        <ecNumber evidence="3">2.7.1.153</ecNumber>
        <ecNumber evidence="5">2.7.11.1</ecNumber>
    </recommendedName>
    <alternativeName>
        <fullName evidence="22">Phosphatidylinositol 4,5-bisphosphate 3-kinase 110 kDa catalytic subunit alpha</fullName>
    </alternativeName>
    <alternativeName>
        <fullName evidence="21">Phosphoinositide-3-kinase catalytic alpha polypeptide</fullName>
    </alternativeName>
    <alternativeName>
        <fullName evidence="20">Serine/threonine protein kinase PIK3CA</fullName>
    </alternativeName>
</protein>
<keyword evidence="9" id="KW-0547">Nucleotide-binding</keyword>
<dbReference type="Pfam" id="PF00454">
    <property type="entry name" value="PI3_PI4_kinase"/>
    <property type="match status" value="1"/>
</dbReference>
<dbReference type="InterPro" id="IPR000403">
    <property type="entry name" value="PI3/4_kinase_cat_dom"/>
</dbReference>
<dbReference type="SMART" id="SM00143">
    <property type="entry name" value="PI3K_p85B"/>
    <property type="match status" value="1"/>
</dbReference>
<dbReference type="GO" id="GO:0046934">
    <property type="term" value="F:1-phosphatidylinositol-4,5-bisphosphate 3-kinase activity"/>
    <property type="evidence" value="ECO:0007669"/>
    <property type="project" value="UniProtKB-EC"/>
</dbReference>
<comment type="pathway">
    <text evidence="2">Lipid metabolism.</text>
</comment>
<evidence type="ECO:0000256" key="6">
    <source>
        <dbReference type="ARBA" id="ARBA00022527"/>
    </source>
</evidence>
<dbReference type="FunFam" id="2.60.40.150:FF:000041">
    <property type="entry name" value="Phosphatidylinositol 4,5-bisphosphate 3-kinase catalytic subunit"/>
    <property type="match status" value="1"/>
</dbReference>
<feature type="domain" description="PIK helical" evidence="26">
    <location>
        <begin position="519"/>
        <end position="696"/>
    </location>
</feature>
<evidence type="ECO:0000256" key="2">
    <source>
        <dbReference type="ARBA" id="ARBA00005189"/>
    </source>
</evidence>
<dbReference type="SMART" id="SM00142">
    <property type="entry name" value="PI3K_C2"/>
    <property type="match status" value="1"/>
</dbReference>
<evidence type="ECO:0000259" key="28">
    <source>
        <dbReference type="PROSITE" id="PS51547"/>
    </source>
</evidence>
<dbReference type="InterPro" id="IPR002420">
    <property type="entry name" value="PI3K-type_C2_dom"/>
</dbReference>
<dbReference type="SUPFAM" id="SSF54236">
    <property type="entry name" value="Ubiquitin-like"/>
    <property type="match status" value="1"/>
</dbReference>
<dbReference type="PROSITE" id="PS00915">
    <property type="entry name" value="PI3_4_KINASE_1"/>
    <property type="match status" value="1"/>
</dbReference>
<dbReference type="PROSITE" id="PS51544">
    <property type="entry name" value="PI3K_ABD"/>
    <property type="match status" value="1"/>
</dbReference>
<comment type="catalytic activity">
    <reaction evidence="15">
        <text>L-seryl-[protein] + ATP = O-phospho-L-seryl-[protein] + ADP + H(+)</text>
        <dbReference type="Rhea" id="RHEA:17989"/>
        <dbReference type="Rhea" id="RHEA-COMP:9863"/>
        <dbReference type="Rhea" id="RHEA-COMP:11604"/>
        <dbReference type="ChEBI" id="CHEBI:15378"/>
        <dbReference type="ChEBI" id="CHEBI:29999"/>
        <dbReference type="ChEBI" id="CHEBI:30616"/>
        <dbReference type="ChEBI" id="CHEBI:83421"/>
        <dbReference type="ChEBI" id="CHEBI:456216"/>
        <dbReference type="EC" id="2.7.11.1"/>
    </reaction>
    <physiologicalReaction direction="left-to-right" evidence="15">
        <dbReference type="Rhea" id="RHEA:17990"/>
    </physiologicalReaction>
</comment>
<reference evidence="29 30" key="1">
    <citation type="journal article" date="2018" name="Gigascience">
        <title>Genomes of trombidid mites reveal novel predicted allergens and laterally-transferred genes associated with secondary metabolism.</title>
        <authorList>
            <person name="Dong X."/>
            <person name="Chaisiri K."/>
            <person name="Xia D."/>
            <person name="Armstrong S.D."/>
            <person name="Fang Y."/>
            <person name="Donnelly M.J."/>
            <person name="Kadowaki T."/>
            <person name="McGarry J.W."/>
            <person name="Darby A.C."/>
            <person name="Makepeace B.L."/>
        </authorList>
    </citation>
    <scope>NUCLEOTIDE SEQUENCE [LARGE SCALE GENOMIC DNA]</scope>
    <source>
        <strain evidence="29">UoL-WK</strain>
    </source>
</reference>
<dbReference type="OrthoDB" id="67688at2759"/>
<feature type="domain" description="PI3K-ABD" evidence="25">
    <location>
        <begin position="16"/>
        <end position="105"/>
    </location>
</feature>
<evidence type="ECO:0000256" key="20">
    <source>
        <dbReference type="ARBA" id="ARBA00076072"/>
    </source>
</evidence>
<evidence type="ECO:0000256" key="21">
    <source>
        <dbReference type="ARBA" id="ARBA00078524"/>
    </source>
</evidence>
<dbReference type="InterPro" id="IPR015433">
    <property type="entry name" value="PI3/4_kinase"/>
</dbReference>
<evidence type="ECO:0000256" key="7">
    <source>
        <dbReference type="ARBA" id="ARBA00022657"/>
    </source>
</evidence>
<evidence type="ECO:0000259" key="27">
    <source>
        <dbReference type="PROSITE" id="PS51546"/>
    </source>
</evidence>
<comment type="catalytic activity">
    <reaction evidence="17">
        <text>1-octadecanoyl-2-(5Z,8Z,11Z,14Z)-eicosatetraenoyl-sn-glycero-3-phospho-1D-myo-inositol 4,5-bisphosphate + ATP = 1-octadecanoyl-2-(5Z,8Z,11Z,14Z-eicosatetraenoyl)-sn-glycero-3-phospho-(1D-myo-inositol 3,4,5-triphosphate) + ADP + H(+)</text>
        <dbReference type="Rhea" id="RHEA:43396"/>
        <dbReference type="ChEBI" id="CHEBI:15378"/>
        <dbReference type="ChEBI" id="CHEBI:30616"/>
        <dbReference type="ChEBI" id="CHEBI:77137"/>
        <dbReference type="ChEBI" id="CHEBI:83243"/>
        <dbReference type="ChEBI" id="CHEBI:456216"/>
    </reaction>
    <physiologicalReaction direction="left-to-right" evidence="17">
        <dbReference type="Rhea" id="RHEA:43397"/>
    </physiologicalReaction>
</comment>
<dbReference type="Proteomes" id="UP000285301">
    <property type="component" value="Unassembled WGS sequence"/>
</dbReference>
<dbReference type="FunFam" id="3.30.1010.10:FF:000007">
    <property type="entry name" value="Phosphatidylinositol 4,5-bisphosphate 3-kinase catalytic subunit"/>
    <property type="match status" value="1"/>
</dbReference>
<evidence type="ECO:0000256" key="4">
    <source>
        <dbReference type="ARBA" id="ARBA00012073"/>
    </source>
</evidence>
<dbReference type="PROSITE" id="PS51547">
    <property type="entry name" value="C2_PI3K"/>
    <property type="match status" value="1"/>
</dbReference>
<dbReference type="Gene3D" id="1.25.40.70">
    <property type="entry name" value="Phosphatidylinositol 3-kinase, accessory domain (PIK)"/>
    <property type="match status" value="1"/>
</dbReference>
<evidence type="ECO:0000256" key="12">
    <source>
        <dbReference type="ARBA" id="ARBA00022907"/>
    </source>
</evidence>
<evidence type="ECO:0000256" key="16">
    <source>
        <dbReference type="ARBA" id="ARBA00050641"/>
    </source>
</evidence>
<dbReference type="SMART" id="SM00144">
    <property type="entry name" value="PI3K_rbd"/>
    <property type="match status" value="1"/>
</dbReference>
<keyword evidence="30" id="KW-1185">Reference proteome</keyword>
<dbReference type="InterPro" id="IPR029071">
    <property type="entry name" value="Ubiquitin-like_domsf"/>
</dbReference>
<dbReference type="InterPro" id="IPR035892">
    <property type="entry name" value="C2_domain_sf"/>
</dbReference>
<dbReference type="Pfam" id="PF00792">
    <property type="entry name" value="PI3K_C2"/>
    <property type="match status" value="1"/>
</dbReference>
<dbReference type="PROSITE" id="PS00916">
    <property type="entry name" value="PI3_4_KINASE_2"/>
    <property type="match status" value="1"/>
</dbReference>
<dbReference type="SMART" id="SM00145">
    <property type="entry name" value="PI3Ka"/>
    <property type="match status" value="1"/>
</dbReference>
<dbReference type="Gene3D" id="3.10.20.90">
    <property type="entry name" value="Phosphatidylinositol 3-kinase Catalytic Subunit, Chain A, domain 1"/>
    <property type="match status" value="2"/>
</dbReference>
<dbReference type="GO" id="GO:0005524">
    <property type="term" value="F:ATP binding"/>
    <property type="evidence" value="ECO:0007669"/>
    <property type="project" value="UniProtKB-KW"/>
</dbReference>
<dbReference type="Pfam" id="PF00613">
    <property type="entry name" value="PI3Ka"/>
    <property type="match status" value="1"/>
</dbReference>
<dbReference type="PANTHER" id="PTHR10048:SF111">
    <property type="entry name" value="PHOSPHATIDYLINOSITOL 3-KINASE AGE-1"/>
    <property type="match status" value="1"/>
</dbReference>
<dbReference type="GO" id="GO:0106310">
    <property type="term" value="F:protein serine kinase activity"/>
    <property type="evidence" value="ECO:0007669"/>
    <property type="project" value="RHEA"/>
</dbReference>
<evidence type="ECO:0000256" key="14">
    <source>
        <dbReference type="ARBA" id="ARBA00023985"/>
    </source>
</evidence>
<dbReference type="SUPFAM" id="SSF48371">
    <property type="entry name" value="ARM repeat"/>
    <property type="match status" value="1"/>
</dbReference>
<evidence type="ECO:0000313" key="29">
    <source>
        <dbReference type="EMBL" id="RWS15774.1"/>
    </source>
</evidence>
<evidence type="ECO:0000256" key="23">
    <source>
        <dbReference type="PROSITE-ProRule" id="PRU00880"/>
    </source>
</evidence>
<dbReference type="InterPro" id="IPR042236">
    <property type="entry name" value="PI3K_accessory_sf"/>
</dbReference>
<dbReference type="SUPFAM" id="SSF56112">
    <property type="entry name" value="Protein kinase-like (PK-like)"/>
    <property type="match status" value="1"/>
</dbReference>
<comment type="catalytic activity">
    <reaction evidence="13">
        <text>a 1,2-diacyl-sn-glycero-3-phospho-(1D-myo-inositol-4,5-bisphosphate) + ATP = a 1,2-diacyl-sn-glycero-3-phospho-(1D-myo-inositol-3,4,5-trisphosphate) + ADP + H(+)</text>
        <dbReference type="Rhea" id="RHEA:21292"/>
        <dbReference type="ChEBI" id="CHEBI:15378"/>
        <dbReference type="ChEBI" id="CHEBI:30616"/>
        <dbReference type="ChEBI" id="CHEBI:57836"/>
        <dbReference type="ChEBI" id="CHEBI:58456"/>
        <dbReference type="ChEBI" id="CHEBI:456216"/>
        <dbReference type="EC" id="2.7.1.153"/>
    </reaction>
    <physiologicalReaction direction="left-to-right" evidence="13">
        <dbReference type="Rhea" id="RHEA:21293"/>
    </physiologicalReaction>
</comment>
<dbReference type="GO" id="GO:0005942">
    <property type="term" value="C:phosphatidylinositol 3-kinase complex"/>
    <property type="evidence" value="ECO:0007669"/>
    <property type="project" value="TreeGrafter"/>
</dbReference>
<dbReference type="InterPro" id="IPR000341">
    <property type="entry name" value="PI3K_Ras-bd_dom"/>
</dbReference>
<dbReference type="InterPro" id="IPR003113">
    <property type="entry name" value="PI3K_ABD"/>
</dbReference>
<evidence type="ECO:0000256" key="17">
    <source>
        <dbReference type="ARBA" id="ARBA00051347"/>
    </source>
</evidence>
<dbReference type="Pfam" id="PF02192">
    <property type="entry name" value="PI3K_p85B"/>
    <property type="match status" value="1"/>
</dbReference>
<comment type="similarity">
    <text evidence="23">Belongs to the PI3/PI4-kinase family.</text>
</comment>
<name>A0A3S3PMS4_9ACAR</name>
<dbReference type="GO" id="GO:0043491">
    <property type="term" value="P:phosphatidylinositol 3-kinase/protein kinase B signal transduction"/>
    <property type="evidence" value="ECO:0007669"/>
    <property type="project" value="TreeGrafter"/>
</dbReference>
<dbReference type="SMART" id="SM00146">
    <property type="entry name" value="PI3Kc"/>
    <property type="match status" value="1"/>
</dbReference>
<evidence type="ECO:0000256" key="13">
    <source>
        <dbReference type="ARBA" id="ARBA00023981"/>
    </source>
</evidence>
<dbReference type="GO" id="GO:0004674">
    <property type="term" value="F:protein serine/threonine kinase activity"/>
    <property type="evidence" value="ECO:0007669"/>
    <property type="project" value="UniProtKB-KW"/>
</dbReference>
<dbReference type="SUPFAM" id="SSF49562">
    <property type="entry name" value="C2 domain (Calcium/lipid-binding domain, CaLB)"/>
    <property type="match status" value="1"/>
</dbReference>
<organism evidence="29 30">
    <name type="scientific">Dinothrombium tinctorium</name>
    <dbReference type="NCBI Taxonomy" id="1965070"/>
    <lineage>
        <taxon>Eukaryota</taxon>
        <taxon>Metazoa</taxon>
        <taxon>Ecdysozoa</taxon>
        <taxon>Arthropoda</taxon>
        <taxon>Chelicerata</taxon>
        <taxon>Arachnida</taxon>
        <taxon>Acari</taxon>
        <taxon>Acariformes</taxon>
        <taxon>Trombidiformes</taxon>
        <taxon>Prostigmata</taxon>
        <taxon>Anystina</taxon>
        <taxon>Parasitengona</taxon>
        <taxon>Trombidioidea</taxon>
        <taxon>Trombidiidae</taxon>
        <taxon>Dinothrombium</taxon>
    </lineage>
</organism>
<keyword evidence="8" id="KW-0808">Transferase</keyword>
<evidence type="ECO:0000256" key="22">
    <source>
        <dbReference type="ARBA" id="ARBA00083121"/>
    </source>
</evidence>
<keyword evidence="10 29" id="KW-0418">Kinase</keyword>
<dbReference type="FunFam" id="1.10.1070.11:FF:000006">
    <property type="entry name" value="Phosphatidylinositol 4,5-bisphosphate 3-kinase catalytic subunit"/>
    <property type="match status" value="1"/>
</dbReference>
<keyword evidence="6" id="KW-0723">Serine/threonine-protein kinase</keyword>
<dbReference type="PROSITE" id="PS51546">
    <property type="entry name" value="PI3K_RBD"/>
    <property type="match status" value="1"/>
</dbReference>
<dbReference type="Gene3D" id="2.60.40.150">
    <property type="entry name" value="C2 domain"/>
    <property type="match status" value="1"/>
</dbReference>
<dbReference type="STRING" id="1965070.A0A3S3PMS4"/>
<dbReference type="PROSITE" id="PS50290">
    <property type="entry name" value="PI3_4_KINASE_3"/>
    <property type="match status" value="1"/>
</dbReference>
<comment type="subunit">
    <text evidence="18">Heterodimer of a catalytic subunit PIK3CA and a p85 regulatory subunit (PIK3R1, PIK3R2 or PIK3R3). Interacts with IRS1 in nuclear extracts. Interacts with RUFY3. Interacts with RASD2. Interacts with APPL1. Interacts with HRAS and KRAS. Interaction with HRAS/KRAS is required for PI3K pathway signaling and cell proliferation stimulated by EGF and FGF2. Interacts with FAM83B; activates the PI3K/AKT signaling cascade.</text>
</comment>
<dbReference type="Pfam" id="PF00794">
    <property type="entry name" value="PI3K_rbd"/>
    <property type="match status" value="1"/>
</dbReference>
<evidence type="ECO:0000256" key="1">
    <source>
        <dbReference type="ARBA" id="ARBA00004805"/>
    </source>
</evidence>
<dbReference type="InterPro" id="IPR036940">
    <property type="entry name" value="PI3/4_kinase_cat_sf"/>
</dbReference>
<dbReference type="GO" id="GO:0006909">
    <property type="term" value="P:phagocytosis"/>
    <property type="evidence" value="ECO:0007669"/>
    <property type="project" value="UniProtKB-KW"/>
</dbReference>
<comment type="catalytic activity">
    <reaction evidence="16">
        <text>1,2-dioctanoyl-sn-glycero-3-phospho-(1D-myo-inositol-4,5-bisphosphate) + ATP = 1,2-dioctanoyl-sn-glycero-3-phospho-(1D-myo-inositol-3,4,5-trisphosphate) + ADP + H(+)</text>
        <dbReference type="Rhea" id="RHEA:55632"/>
        <dbReference type="ChEBI" id="CHEBI:15378"/>
        <dbReference type="ChEBI" id="CHEBI:30616"/>
        <dbReference type="ChEBI" id="CHEBI:83416"/>
        <dbReference type="ChEBI" id="CHEBI:83419"/>
        <dbReference type="ChEBI" id="CHEBI:456216"/>
    </reaction>
    <physiologicalReaction direction="left-to-right" evidence="16">
        <dbReference type="Rhea" id="RHEA:55633"/>
    </physiologicalReaction>
</comment>
<gene>
    <name evidence="29" type="ORF">B4U79_01193</name>
</gene>
<dbReference type="InterPro" id="IPR018936">
    <property type="entry name" value="PI3/4_kinase_CS"/>
</dbReference>
<feature type="domain" description="PI3K-RBD" evidence="27">
    <location>
        <begin position="186"/>
        <end position="284"/>
    </location>
</feature>
<dbReference type="Gene3D" id="1.10.1070.11">
    <property type="entry name" value="Phosphatidylinositol 3-/4-kinase, catalytic domain"/>
    <property type="match status" value="1"/>
</dbReference>
<comment type="caution">
    <text evidence="29">The sequence shown here is derived from an EMBL/GenBank/DDBJ whole genome shotgun (WGS) entry which is preliminary data.</text>
</comment>
<dbReference type="EC" id="2.7.1.153" evidence="3"/>
<dbReference type="GO" id="GO:0035005">
    <property type="term" value="F:1-phosphatidylinositol-4-phosphate 3-kinase activity"/>
    <property type="evidence" value="ECO:0007669"/>
    <property type="project" value="TreeGrafter"/>
</dbReference>
<keyword evidence="7" id="KW-0037">Angiogenesis</keyword>
<evidence type="ECO:0000256" key="19">
    <source>
        <dbReference type="ARBA" id="ARBA00073893"/>
    </source>
</evidence>
<evidence type="ECO:0000256" key="15">
    <source>
        <dbReference type="ARBA" id="ARBA00048977"/>
    </source>
</evidence>
<accession>A0A3S3PMS4</accession>
<dbReference type="GO" id="GO:0016477">
    <property type="term" value="P:cell migration"/>
    <property type="evidence" value="ECO:0007669"/>
    <property type="project" value="TreeGrafter"/>
</dbReference>
<dbReference type="AlphaFoldDB" id="A0A3S3PMS4"/>
<evidence type="ECO:0000313" key="30">
    <source>
        <dbReference type="Proteomes" id="UP000285301"/>
    </source>
</evidence>
<feature type="domain" description="PI3K/PI4K catalytic" evidence="24">
    <location>
        <begin position="767"/>
        <end position="1054"/>
    </location>
</feature>
<evidence type="ECO:0000259" key="24">
    <source>
        <dbReference type="PROSITE" id="PS50290"/>
    </source>
</evidence>
<comment type="pathway">
    <text evidence="1">Phospholipid metabolism; phosphatidylinositol phosphate biosynthesis.</text>
</comment>
<dbReference type="PANTHER" id="PTHR10048">
    <property type="entry name" value="PHOSPHATIDYLINOSITOL KINASE"/>
    <property type="match status" value="1"/>
</dbReference>
<dbReference type="EC" id="2.7.1.137" evidence="4"/>
<evidence type="ECO:0000259" key="26">
    <source>
        <dbReference type="PROSITE" id="PS51545"/>
    </source>
</evidence>
<dbReference type="InterPro" id="IPR011009">
    <property type="entry name" value="Kinase-like_dom_sf"/>
</dbReference>
<evidence type="ECO:0000256" key="11">
    <source>
        <dbReference type="ARBA" id="ARBA00022840"/>
    </source>
</evidence>
<comment type="catalytic activity">
    <reaction evidence="14">
        <text>a 1,2-diacyl-sn-glycero-3-phospho-(1D-myo-inositol) + ATP = a 1,2-diacyl-sn-glycero-3-phospho-(1D-myo-inositol-3-phosphate) + ADP + H(+)</text>
        <dbReference type="Rhea" id="RHEA:12709"/>
        <dbReference type="ChEBI" id="CHEBI:15378"/>
        <dbReference type="ChEBI" id="CHEBI:30616"/>
        <dbReference type="ChEBI" id="CHEBI:57880"/>
        <dbReference type="ChEBI" id="CHEBI:58088"/>
        <dbReference type="ChEBI" id="CHEBI:456216"/>
        <dbReference type="EC" id="2.7.1.137"/>
    </reaction>
    <physiologicalReaction direction="left-to-right" evidence="14">
        <dbReference type="Rhea" id="RHEA:12710"/>
    </physiologicalReaction>
</comment>
<dbReference type="Gene3D" id="3.30.1010.10">
    <property type="entry name" value="Phosphatidylinositol 3-kinase Catalytic Subunit, Chain A, domain 4"/>
    <property type="match status" value="1"/>
</dbReference>
<dbReference type="InterPro" id="IPR001263">
    <property type="entry name" value="PI3K_accessory_dom"/>
</dbReference>
<dbReference type="FunFam" id="1.25.40.70:FF:000001">
    <property type="entry name" value="Phosphatidylinositol 4,5-bisphosphate 3-kinase catalytic subunit"/>
    <property type="match status" value="1"/>
</dbReference>
<feature type="domain" description="C2 PI3K-type" evidence="28">
    <location>
        <begin position="334"/>
        <end position="488"/>
    </location>
</feature>
<evidence type="ECO:0000256" key="9">
    <source>
        <dbReference type="ARBA" id="ARBA00022741"/>
    </source>
</evidence>
<dbReference type="InterPro" id="IPR016024">
    <property type="entry name" value="ARM-type_fold"/>
</dbReference>
<dbReference type="CDD" id="cd05165">
    <property type="entry name" value="PI3Kc_I"/>
    <property type="match status" value="1"/>
</dbReference>